<feature type="transmembrane region" description="Helical" evidence="1">
    <location>
        <begin position="176"/>
        <end position="206"/>
    </location>
</feature>
<dbReference type="Pfam" id="PF14264">
    <property type="entry name" value="Glucos_trans_II"/>
    <property type="match status" value="1"/>
</dbReference>
<reference evidence="2 3" key="1">
    <citation type="submission" date="2015-04" db="EMBL/GenBank/DDBJ databases">
        <title>Draft genome sequence of bacteremic isolate Catabacter hongkongensis type strain HKU16T.</title>
        <authorList>
            <person name="Lau S.K."/>
            <person name="Teng J.L."/>
            <person name="Huang Y."/>
            <person name="Curreem S.O."/>
            <person name="Tsui S.K."/>
            <person name="Woo P.C."/>
        </authorList>
    </citation>
    <scope>NUCLEOTIDE SEQUENCE [LARGE SCALE GENOMIC DNA]</scope>
    <source>
        <strain evidence="2 3">HKU16</strain>
    </source>
</reference>
<accession>A0A0M2NKL2</accession>
<evidence type="ECO:0000256" key="1">
    <source>
        <dbReference type="SAM" id="Phobius"/>
    </source>
</evidence>
<protein>
    <recommendedName>
        <fullName evidence="4">Glucosyl transferase GtrII</fullName>
    </recommendedName>
</protein>
<keyword evidence="1" id="KW-0812">Transmembrane</keyword>
<dbReference type="Proteomes" id="UP000034076">
    <property type="component" value="Unassembled WGS sequence"/>
</dbReference>
<keyword evidence="1" id="KW-1133">Transmembrane helix</keyword>
<feature type="transmembrane region" description="Helical" evidence="1">
    <location>
        <begin position="123"/>
        <end position="146"/>
    </location>
</feature>
<feature type="transmembrane region" description="Helical" evidence="1">
    <location>
        <begin position="348"/>
        <end position="368"/>
    </location>
</feature>
<feature type="transmembrane region" description="Helical" evidence="1">
    <location>
        <begin position="26"/>
        <end position="48"/>
    </location>
</feature>
<feature type="transmembrane region" description="Helical" evidence="1">
    <location>
        <begin position="226"/>
        <end position="247"/>
    </location>
</feature>
<dbReference type="AlphaFoldDB" id="A0A0M2NKL2"/>
<dbReference type="InterPro" id="IPR025686">
    <property type="entry name" value="Glucos_trans_II"/>
</dbReference>
<evidence type="ECO:0000313" key="3">
    <source>
        <dbReference type="Proteomes" id="UP000034076"/>
    </source>
</evidence>
<sequence>MGTGGMKKTSAALWNDFCGFLKQNRYAVIAAFVFAYVCYGFMLTHYTLGIDEETWLMNADPELIKNVWIQQGRFGLYLFDSVVTPMGNYIPFFSDFMGVTLWTAAGVLLAYCITIFFKEPSRFSVFVFCAMFSSIPLAAGEILSFSMFSMQQGLAMLLAAFGVLCIYRYFQYKKPAALLLSVVFIFFATSFYQAFAGVFLTALVAYALVRVIRDQTYGYAKIAKEVLWGLCAVAAGVGAYALINAYLTTYVAPGGQAYLSEGLIGWGKADNALSALFLPVRNAGAVLLGVKTYGGAVIMVLTVLFLIFTVVCAARKAGAKNRIMFFLTCILLLISPFFMAVLLAQPTVIGRTLLALPFAMGVEAFLIINMLPKTGALCACVNLVFCALLLMNAAYMNLMFFHGYVAYEQDKATGVQIVERLNEAGHDENTPVIFIGKLEQPYELIPQGAVTGSFFSWDGGNNARIRDFLYAEGYTVCAYTPEQFAKGVERSRDMPCWPQEGCIQRSGECIVVKLSEPDDAWYGLNIMV</sequence>
<evidence type="ECO:0000313" key="2">
    <source>
        <dbReference type="EMBL" id="KKI50790.1"/>
    </source>
</evidence>
<comment type="caution">
    <text evidence="2">The sequence shown here is derived from an EMBL/GenBank/DDBJ whole genome shotgun (WGS) entry which is preliminary data.</text>
</comment>
<feature type="transmembrane region" description="Helical" evidence="1">
    <location>
        <begin position="293"/>
        <end position="311"/>
    </location>
</feature>
<gene>
    <name evidence="2" type="ORF">CHK_1716</name>
</gene>
<keyword evidence="1" id="KW-0472">Membrane</keyword>
<dbReference type="EMBL" id="LAYJ01000101">
    <property type="protein sequence ID" value="KKI50790.1"/>
    <property type="molecule type" value="Genomic_DNA"/>
</dbReference>
<feature type="transmembrane region" description="Helical" evidence="1">
    <location>
        <begin position="96"/>
        <end position="117"/>
    </location>
</feature>
<feature type="transmembrane region" description="Helical" evidence="1">
    <location>
        <begin position="375"/>
        <end position="395"/>
    </location>
</feature>
<feature type="transmembrane region" description="Helical" evidence="1">
    <location>
        <begin position="323"/>
        <end position="342"/>
    </location>
</feature>
<evidence type="ECO:0008006" key="4">
    <source>
        <dbReference type="Google" id="ProtNLM"/>
    </source>
</evidence>
<dbReference type="STRING" id="270498.CHK_1716"/>
<organism evidence="2 3">
    <name type="scientific">Christensenella hongkongensis</name>
    <dbReference type="NCBI Taxonomy" id="270498"/>
    <lineage>
        <taxon>Bacteria</taxon>
        <taxon>Bacillati</taxon>
        <taxon>Bacillota</taxon>
        <taxon>Clostridia</taxon>
        <taxon>Christensenellales</taxon>
        <taxon>Christensenellaceae</taxon>
        <taxon>Christensenella</taxon>
    </lineage>
</organism>
<name>A0A0M2NKL2_9FIRM</name>
<keyword evidence="3" id="KW-1185">Reference proteome</keyword>
<proteinExistence type="predicted"/>
<feature type="transmembrane region" description="Helical" evidence="1">
    <location>
        <begin position="153"/>
        <end position="170"/>
    </location>
</feature>